<dbReference type="Pfam" id="PF13175">
    <property type="entry name" value="AAA_15"/>
    <property type="match status" value="1"/>
</dbReference>
<sequence length="400" mass="43713">MNGQELLFNRSERRGKATPEWFRRILYSADATGEDSVYNLTSDDRSMIERDINNTIKDRKDALLRHVLSYDDVSARKIEIGLDSDCFPKSIQSVYMAEARHGLFAWGEEESDPDLKVGLKSDPESNSILESVFYNFFLSGVLSGGLQPSSDRGAIYVPAARTGLMLAFRSLVSGLIDKLGISGGATASAEFPLPTIRFLQALNDAPRTSEPKFSKIAQAVEKEVLNGTIKSGSGVNRQFSYVTSSDGKALPLHVSSSMVTELAPFMILLRSGQLRSGVIFEEPEAHLHLSAQRSVARAIARLVNAGVPVVLTTHSDTFLQQMNISMQLHDHPRKTALCKAFGYAKDEVLDPAMARAYEFASEEDGTVVKELGKSSGGFVVPSLNQPLESLSSEVVAMDSR</sequence>
<dbReference type="InterPro" id="IPR041685">
    <property type="entry name" value="AAA_GajA/Old/RecF-like"/>
</dbReference>
<feature type="domain" description="Endonuclease GajA/Old nuclease/RecF-like AAA" evidence="1">
    <location>
        <begin position="200"/>
        <end position="318"/>
    </location>
</feature>
<evidence type="ECO:0000313" key="3">
    <source>
        <dbReference type="Proteomes" id="UP001501352"/>
    </source>
</evidence>
<dbReference type="EMBL" id="BAAAGA010000002">
    <property type="protein sequence ID" value="GAA0618239.1"/>
    <property type="molecule type" value="Genomic_DNA"/>
</dbReference>
<evidence type="ECO:0000313" key="2">
    <source>
        <dbReference type="EMBL" id="GAA0618239.1"/>
    </source>
</evidence>
<comment type="caution">
    <text evidence="2">The sequence shown here is derived from an EMBL/GenBank/DDBJ whole genome shotgun (WGS) entry which is preliminary data.</text>
</comment>
<organism evidence="2 3">
    <name type="scientific">Brevundimonas kwangchunensis</name>
    <dbReference type="NCBI Taxonomy" id="322163"/>
    <lineage>
        <taxon>Bacteria</taxon>
        <taxon>Pseudomonadati</taxon>
        <taxon>Pseudomonadota</taxon>
        <taxon>Alphaproteobacteria</taxon>
        <taxon>Caulobacterales</taxon>
        <taxon>Caulobacteraceae</taxon>
        <taxon>Brevundimonas</taxon>
    </lineage>
</organism>
<keyword evidence="3" id="KW-1185">Reference proteome</keyword>
<protein>
    <recommendedName>
        <fullName evidence="1">Endonuclease GajA/Old nuclease/RecF-like AAA domain-containing protein</fullName>
    </recommendedName>
</protein>
<accession>A0ABN1GSJ4</accession>
<dbReference type="SUPFAM" id="SSF52540">
    <property type="entry name" value="P-loop containing nucleoside triphosphate hydrolases"/>
    <property type="match status" value="1"/>
</dbReference>
<reference evidence="2 3" key="1">
    <citation type="journal article" date="2019" name="Int. J. Syst. Evol. Microbiol.">
        <title>The Global Catalogue of Microorganisms (GCM) 10K type strain sequencing project: providing services to taxonomists for standard genome sequencing and annotation.</title>
        <authorList>
            <consortium name="The Broad Institute Genomics Platform"/>
            <consortium name="The Broad Institute Genome Sequencing Center for Infectious Disease"/>
            <person name="Wu L."/>
            <person name="Ma J."/>
        </authorList>
    </citation>
    <scope>NUCLEOTIDE SEQUENCE [LARGE SCALE GENOMIC DNA]</scope>
    <source>
        <strain evidence="2 3">JCM 12928</strain>
    </source>
</reference>
<name>A0ABN1GSJ4_9CAUL</name>
<evidence type="ECO:0000259" key="1">
    <source>
        <dbReference type="Pfam" id="PF13175"/>
    </source>
</evidence>
<gene>
    <name evidence="2" type="ORF">GCM10009422_11980</name>
</gene>
<dbReference type="InterPro" id="IPR027417">
    <property type="entry name" value="P-loop_NTPase"/>
</dbReference>
<proteinExistence type="predicted"/>
<dbReference type="Gene3D" id="3.40.50.300">
    <property type="entry name" value="P-loop containing nucleotide triphosphate hydrolases"/>
    <property type="match status" value="1"/>
</dbReference>
<dbReference type="Proteomes" id="UP001501352">
    <property type="component" value="Unassembled WGS sequence"/>
</dbReference>